<dbReference type="Gene3D" id="1.20.1600.10">
    <property type="entry name" value="Outer membrane efflux proteins (OEP)"/>
    <property type="match status" value="1"/>
</dbReference>
<evidence type="ECO:0000313" key="5">
    <source>
        <dbReference type="Proteomes" id="UP001620408"/>
    </source>
</evidence>
<comment type="similarity">
    <text evidence="1 2">Belongs to the outer membrane factor (OMF) (TC 1.B.17) family.</text>
</comment>
<dbReference type="NCBIfam" id="TIGR01845">
    <property type="entry name" value="outer_NodT"/>
    <property type="match status" value="1"/>
</dbReference>
<dbReference type="InterPro" id="IPR010131">
    <property type="entry name" value="MdtP/NodT-like"/>
</dbReference>
<keyword evidence="2" id="KW-0564">Palmitate</keyword>
<gene>
    <name evidence="4" type="ORF">ISS97_00695</name>
</gene>
<dbReference type="Gene3D" id="2.20.200.10">
    <property type="entry name" value="Outer membrane efflux proteins (OEP)"/>
    <property type="match status" value="1"/>
</dbReference>
<protein>
    <submittedName>
        <fullName evidence="4">Efflux transporter outer membrane subunit</fullName>
    </submittedName>
</protein>
<dbReference type="EMBL" id="JADIKD010000004">
    <property type="protein sequence ID" value="MFK2915763.1"/>
    <property type="molecule type" value="Genomic_DNA"/>
</dbReference>
<keyword evidence="2" id="KW-0472">Membrane</keyword>
<sequence>MLNLFKNANRSERPLTPASAARTGASALRWTAMVAALALAGCVSVGPDYHRPDEKPLTLQEVDQKQESAQDFQANWWKQFNDPTLDALIQHAAKNAPDLKIAIAHLQESRALLGVSRADQWPTVNADASYTRARGQQPGFSTKRTTVETYQAGFDASWELDLFGGVRRSVEAAGAQADASAASLQDAQVTLFADVARYYFDLRGTQLRIDVAKRDIDNQRESLRLIQARLDIGTGSEQDVASANARLSSVEAQLPVLETQAHADAAHLAVLLGERPGELDIDLAPQRFKAIDVSLPIGNAGDVLARRPDVRVAERELAAANARIGVAKADWFPHITLGGFVGFLAGQSNNFGSPATRAWSIAPSISWPGLNVQRVRSNVKASEARADAAMANYQRTVLTAVEDVNNSLVSFNLQRERVQKLIDQVAQSRRAADLARIRYNEGAADFLQLLDAERTQLTAEDSLAEAEAAINLRAVAVYKALGGGWQACGDEHCTQVAQVP</sequence>
<reference evidence="4 5" key="1">
    <citation type="submission" date="2020-10" db="EMBL/GenBank/DDBJ databases">
        <title>Phylogeny of dyella-like bacteria.</title>
        <authorList>
            <person name="Fu J."/>
        </authorList>
    </citation>
    <scope>NUCLEOTIDE SEQUENCE [LARGE SCALE GENOMIC DNA]</scope>
    <source>
        <strain evidence="4 5">BB4</strain>
    </source>
</reference>
<comment type="subcellular location">
    <subcellularLocation>
        <location evidence="2">Cell outer membrane</location>
        <topology evidence="2">Lipid-anchor</topology>
    </subcellularLocation>
</comment>
<accession>A0ABW8JYN2</accession>
<comment type="caution">
    <text evidence="4">The sequence shown here is derived from an EMBL/GenBank/DDBJ whole genome shotgun (WGS) entry which is preliminary data.</text>
</comment>
<dbReference type="SUPFAM" id="SSF56954">
    <property type="entry name" value="Outer membrane efflux proteins (OEP)"/>
    <property type="match status" value="1"/>
</dbReference>
<keyword evidence="2" id="KW-1134">Transmembrane beta strand</keyword>
<dbReference type="PANTHER" id="PTHR30203">
    <property type="entry name" value="OUTER MEMBRANE CATION EFFLUX PROTEIN"/>
    <property type="match status" value="1"/>
</dbReference>
<evidence type="ECO:0000256" key="3">
    <source>
        <dbReference type="SAM" id="MobiDB-lite"/>
    </source>
</evidence>
<keyword evidence="5" id="KW-1185">Reference proteome</keyword>
<dbReference type="Proteomes" id="UP001620408">
    <property type="component" value="Unassembled WGS sequence"/>
</dbReference>
<proteinExistence type="inferred from homology"/>
<evidence type="ECO:0000256" key="1">
    <source>
        <dbReference type="ARBA" id="ARBA00007613"/>
    </source>
</evidence>
<evidence type="ECO:0000313" key="4">
    <source>
        <dbReference type="EMBL" id="MFK2915763.1"/>
    </source>
</evidence>
<organism evidence="4 5">
    <name type="scientific">Dyella koreensis</name>
    <dbReference type="NCBI Taxonomy" id="311235"/>
    <lineage>
        <taxon>Bacteria</taxon>
        <taxon>Pseudomonadati</taxon>
        <taxon>Pseudomonadota</taxon>
        <taxon>Gammaproteobacteria</taxon>
        <taxon>Lysobacterales</taxon>
        <taxon>Rhodanobacteraceae</taxon>
        <taxon>Dyella</taxon>
    </lineage>
</organism>
<dbReference type="Pfam" id="PF02321">
    <property type="entry name" value="OEP"/>
    <property type="match status" value="2"/>
</dbReference>
<dbReference type="PANTHER" id="PTHR30203:SF25">
    <property type="entry name" value="OUTER MEMBRANE PROTEIN-RELATED"/>
    <property type="match status" value="1"/>
</dbReference>
<dbReference type="InterPro" id="IPR003423">
    <property type="entry name" value="OMP_efflux"/>
</dbReference>
<evidence type="ECO:0000256" key="2">
    <source>
        <dbReference type="RuleBase" id="RU362097"/>
    </source>
</evidence>
<keyword evidence="2" id="KW-0449">Lipoprotein</keyword>
<name>A0ABW8JYN2_9GAMM</name>
<feature type="region of interest" description="Disordered" evidence="3">
    <location>
        <begin position="1"/>
        <end position="20"/>
    </location>
</feature>
<keyword evidence="2" id="KW-0812">Transmembrane</keyword>